<evidence type="ECO:0000313" key="3">
    <source>
        <dbReference type="Proteomes" id="UP000474159"/>
    </source>
</evidence>
<dbReference type="InterPro" id="IPR028098">
    <property type="entry name" value="Glyco_trans_4-like_N"/>
</dbReference>
<dbReference type="AlphaFoldDB" id="A0A6L3SYH2"/>
<protein>
    <submittedName>
        <fullName evidence="2">Glycosyltransferase family 4 protein</fullName>
    </submittedName>
</protein>
<evidence type="ECO:0000259" key="1">
    <source>
        <dbReference type="Pfam" id="PF13439"/>
    </source>
</evidence>
<comment type="caution">
    <text evidence="2">The sequence shown here is derived from an EMBL/GenBank/DDBJ whole genome shotgun (WGS) entry which is preliminary data.</text>
</comment>
<keyword evidence="2" id="KW-0808">Transferase</keyword>
<sequence>MMEVMPAQATAVEPARPILRVTMLGLRGFPKVQGGIENHVENLATRLVEIGCEVEVIVRSSYMAEDVGRIWQGVRLARLWAPRATGVEAFFHTLVGVLRAGVTRPDILHIHGIGPALFTPIGRLLGLRVVVTHHSLNYEHEKWGRFARWLLRLGETAGMRLAHRRIVVSRYLAERVRGRYQVPVEVIPNGIPMPNIQPGTVILNSFGLTPGRYILTVARIDPVKRQLDLIAAMGAARARGWTLAIVGSADYQDAYARSVTEAAQAAEGVVLLGHQTGSNLAALFSQAGAFTMVSSMEGQPIAVLEALSYGCPLILSDIPAHREIAPSGTRFVAVGDVADLAGAFEAAASGRAAEGIDAADRARIAEAHDWTAIARRTLQLYRDALSGR</sequence>
<dbReference type="EMBL" id="VZZK01000013">
    <property type="protein sequence ID" value="KAB1078570.1"/>
    <property type="molecule type" value="Genomic_DNA"/>
</dbReference>
<dbReference type="Proteomes" id="UP000474159">
    <property type="component" value="Unassembled WGS sequence"/>
</dbReference>
<dbReference type="Gene3D" id="3.40.50.2000">
    <property type="entry name" value="Glycogen Phosphorylase B"/>
    <property type="match status" value="2"/>
</dbReference>
<feature type="domain" description="Glycosyltransferase subfamily 4-like N-terminal" evidence="1">
    <location>
        <begin position="34"/>
        <end position="191"/>
    </location>
</feature>
<dbReference type="InterPro" id="IPR050194">
    <property type="entry name" value="Glycosyltransferase_grp1"/>
</dbReference>
<keyword evidence="3" id="KW-1185">Reference proteome</keyword>
<dbReference type="Pfam" id="PF13439">
    <property type="entry name" value="Glyco_transf_4"/>
    <property type="match status" value="1"/>
</dbReference>
<reference evidence="2 3" key="1">
    <citation type="submission" date="2019-09" db="EMBL/GenBank/DDBJ databases">
        <title>YIM 48816 draft genome.</title>
        <authorList>
            <person name="Jiang L."/>
        </authorList>
    </citation>
    <scope>NUCLEOTIDE SEQUENCE [LARGE SCALE GENOMIC DNA]</scope>
    <source>
        <strain evidence="2 3">YIM 48816</strain>
    </source>
</reference>
<dbReference type="PANTHER" id="PTHR45947:SF3">
    <property type="entry name" value="SULFOQUINOVOSYL TRANSFERASE SQD2"/>
    <property type="match status" value="1"/>
</dbReference>
<dbReference type="OrthoDB" id="9790710at2"/>
<dbReference type="GO" id="GO:0016758">
    <property type="term" value="F:hexosyltransferase activity"/>
    <property type="evidence" value="ECO:0007669"/>
    <property type="project" value="TreeGrafter"/>
</dbReference>
<dbReference type="CDD" id="cd03801">
    <property type="entry name" value="GT4_PimA-like"/>
    <property type="match status" value="1"/>
</dbReference>
<evidence type="ECO:0000313" key="2">
    <source>
        <dbReference type="EMBL" id="KAB1078570.1"/>
    </source>
</evidence>
<gene>
    <name evidence="2" type="ORF">F6X53_14330</name>
</gene>
<dbReference type="Pfam" id="PF13692">
    <property type="entry name" value="Glyco_trans_1_4"/>
    <property type="match status" value="1"/>
</dbReference>
<dbReference type="PANTHER" id="PTHR45947">
    <property type="entry name" value="SULFOQUINOVOSYL TRANSFERASE SQD2"/>
    <property type="match status" value="1"/>
</dbReference>
<accession>A0A6L3SYH2</accession>
<dbReference type="SUPFAM" id="SSF53756">
    <property type="entry name" value="UDP-Glycosyltransferase/glycogen phosphorylase"/>
    <property type="match status" value="1"/>
</dbReference>
<proteinExistence type="predicted"/>
<dbReference type="RefSeq" id="WP_151000883.1">
    <property type="nucleotide sequence ID" value="NZ_BPQY01000142.1"/>
</dbReference>
<name>A0A6L3SYH2_9HYPH</name>
<organism evidence="2 3">
    <name type="scientific">Methylobacterium soli</name>
    <dbReference type="NCBI Taxonomy" id="553447"/>
    <lineage>
        <taxon>Bacteria</taxon>
        <taxon>Pseudomonadati</taxon>
        <taxon>Pseudomonadota</taxon>
        <taxon>Alphaproteobacteria</taxon>
        <taxon>Hyphomicrobiales</taxon>
        <taxon>Methylobacteriaceae</taxon>
        <taxon>Methylobacterium</taxon>
    </lineage>
</organism>